<dbReference type="InterPro" id="IPR011701">
    <property type="entry name" value="MFS"/>
</dbReference>
<dbReference type="Gene3D" id="1.20.1250.20">
    <property type="entry name" value="MFS general substrate transporter like domains"/>
    <property type="match status" value="2"/>
</dbReference>
<dbReference type="KEGG" id="bvc:CEP68_05005"/>
<accession>A0A1Z3UCT5</accession>
<reference evidence="9" key="1">
    <citation type="submission" date="2017-06" db="EMBL/GenBank/DDBJ databases">
        <title>FDA dAtabase for Regulatory Grade micrObial Sequences (FDA-ARGOS): Supporting development and validation of Infectious Disease Dx tests.</title>
        <authorList>
            <person name="Minogue T."/>
            <person name="Wolcott M."/>
            <person name="Wasieloski L."/>
            <person name="Aguilar W."/>
            <person name="Moore D."/>
            <person name="Tallon L."/>
            <person name="Sadzewicz L."/>
            <person name="Sengamalay N."/>
            <person name="Ott S."/>
            <person name="Godinez A."/>
            <person name="Nagaraj S."/>
            <person name="Nadendla S."/>
            <person name="Geyer C."/>
            <person name="Sichtig H."/>
        </authorList>
    </citation>
    <scope>NUCLEOTIDE SEQUENCE [LARGE SCALE GENOMIC DNA]</scope>
    <source>
        <strain evidence="9">FDAARGOS_289</strain>
    </source>
</reference>
<evidence type="ECO:0000259" key="7">
    <source>
        <dbReference type="PROSITE" id="PS50850"/>
    </source>
</evidence>
<dbReference type="Pfam" id="PF07690">
    <property type="entry name" value="MFS_1"/>
    <property type="match status" value="1"/>
</dbReference>
<dbReference type="GO" id="GO:0022857">
    <property type="term" value="F:transmembrane transporter activity"/>
    <property type="evidence" value="ECO:0007669"/>
    <property type="project" value="InterPro"/>
</dbReference>
<dbReference type="PROSITE" id="PS50850">
    <property type="entry name" value="MFS"/>
    <property type="match status" value="1"/>
</dbReference>
<dbReference type="PANTHER" id="PTHR23505">
    <property type="entry name" value="SPINSTER"/>
    <property type="match status" value="1"/>
</dbReference>
<keyword evidence="2" id="KW-0813">Transport</keyword>
<gene>
    <name evidence="8" type="ORF">CEP68_05005</name>
</gene>
<evidence type="ECO:0000313" key="9">
    <source>
        <dbReference type="Proteomes" id="UP000197050"/>
    </source>
</evidence>
<dbReference type="InterPro" id="IPR036259">
    <property type="entry name" value="MFS_trans_sf"/>
</dbReference>
<sequence length="425" mass="45074">MLFMLMLVYCMSYIDRQIIGILALPIKQDLKLSDTQLGLMGGFAFAIFYTAMGIPIARLADRFNRVWIITAALTIWSGFTALCGMANSFTHLFLARLGVGVGEAGGVAPSFSIVSDYFPPRQRGRALSILTLALPIGSAAGLLIGGVLAVQYGWRSAFLVMGVLGLVLAPVFVLVTREPKRGALDDTPKIETTRIPSFAEVLRLLSRKPSFWWLSFASAAASMLSYGLAFWLPAYLHRSLGLDVLATSQVLGAATLIGGVAGILAGGWIGDILAGRNRAAYALVPAAMFLIGLIPLLGAMWVTSIPLVFILLLPPLAMNMLWTSPSVAAVQHLAPASMRATASSVYLFILNLIGLGAGTVVFGAVSDAFTARFGDDALRLSIISVAVVLCPLASGLYWLASRTLARDWEGGFGETPPAASTLSES</sequence>
<feature type="transmembrane region" description="Helical" evidence="6">
    <location>
        <begin position="308"/>
        <end position="333"/>
    </location>
</feature>
<keyword evidence="4 6" id="KW-1133">Transmembrane helix</keyword>
<feature type="transmembrane region" description="Helical" evidence="6">
    <location>
        <begin position="345"/>
        <end position="365"/>
    </location>
</feature>
<organism evidence="8 9">
    <name type="scientific">Brevundimonas vesicularis</name>
    <name type="common">Pseudomonas vesicularis</name>
    <dbReference type="NCBI Taxonomy" id="41276"/>
    <lineage>
        <taxon>Bacteria</taxon>
        <taxon>Pseudomonadati</taxon>
        <taxon>Pseudomonadota</taxon>
        <taxon>Alphaproteobacteria</taxon>
        <taxon>Caulobacterales</taxon>
        <taxon>Caulobacteraceae</taxon>
        <taxon>Brevundimonas</taxon>
    </lineage>
</organism>
<evidence type="ECO:0000256" key="4">
    <source>
        <dbReference type="ARBA" id="ARBA00022989"/>
    </source>
</evidence>
<feature type="transmembrane region" description="Helical" evidence="6">
    <location>
        <begin position="281"/>
        <end position="302"/>
    </location>
</feature>
<dbReference type="InterPro" id="IPR044770">
    <property type="entry name" value="MFS_spinster-like"/>
</dbReference>
<feature type="transmembrane region" description="Helical" evidence="6">
    <location>
        <begin position="211"/>
        <end position="232"/>
    </location>
</feature>
<feature type="domain" description="Major facilitator superfamily (MFS) profile" evidence="7">
    <location>
        <begin position="1"/>
        <end position="402"/>
    </location>
</feature>
<evidence type="ECO:0000256" key="6">
    <source>
        <dbReference type="SAM" id="Phobius"/>
    </source>
</evidence>
<dbReference type="GO" id="GO:0016020">
    <property type="term" value="C:membrane"/>
    <property type="evidence" value="ECO:0007669"/>
    <property type="project" value="UniProtKB-SubCell"/>
</dbReference>
<dbReference type="PANTHER" id="PTHR23505:SF79">
    <property type="entry name" value="PROTEIN SPINSTER"/>
    <property type="match status" value="1"/>
</dbReference>
<keyword evidence="5 6" id="KW-0472">Membrane</keyword>
<dbReference type="AlphaFoldDB" id="A0A1Z3UCT5"/>
<evidence type="ECO:0000256" key="5">
    <source>
        <dbReference type="ARBA" id="ARBA00023136"/>
    </source>
</evidence>
<evidence type="ECO:0000256" key="1">
    <source>
        <dbReference type="ARBA" id="ARBA00004141"/>
    </source>
</evidence>
<dbReference type="SUPFAM" id="SSF103473">
    <property type="entry name" value="MFS general substrate transporter"/>
    <property type="match status" value="1"/>
</dbReference>
<evidence type="ECO:0000313" key="8">
    <source>
        <dbReference type="EMBL" id="ASE41103.1"/>
    </source>
</evidence>
<feature type="transmembrane region" description="Helical" evidence="6">
    <location>
        <begin position="66"/>
        <end position="86"/>
    </location>
</feature>
<protein>
    <submittedName>
        <fullName evidence="8">MFS transporter</fullName>
    </submittedName>
</protein>
<evidence type="ECO:0000256" key="3">
    <source>
        <dbReference type="ARBA" id="ARBA00022692"/>
    </source>
</evidence>
<keyword evidence="3 6" id="KW-0812">Transmembrane</keyword>
<feature type="transmembrane region" description="Helical" evidence="6">
    <location>
        <begin position="377"/>
        <end position="399"/>
    </location>
</feature>
<proteinExistence type="predicted"/>
<dbReference type="EMBL" id="CP022048">
    <property type="protein sequence ID" value="ASE41103.1"/>
    <property type="molecule type" value="Genomic_DNA"/>
</dbReference>
<feature type="transmembrane region" description="Helical" evidence="6">
    <location>
        <begin position="127"/>
        <end position="150"/>
    </location>
</feature>
<dbReference type="InterPro" id="IPR020846">
    <property type="entry name" value="MFS_dom"/>
</dbReference>
<dbReference type="Proteomes" id="UP000197050">
    <property type="component" value="Chromosome"/>
</dbReference>
<name>A0A1Z3UCT5_BREVE</name>
<comment type="subcellular location">
    <subcellularLocation>
        <location evidence="1">Membrane</location>
        <topology evidence="1">Multi-pass membrane protein</topology>
    </subcellularLocation>
</comment>
<dbReference type="CDD" id="cd17328">
    <property type="entry name" value="MFS_spinster_like"/>
    <property type="match status" value="1"/>
</dbReference>
<feature type="transmembrane region" description="Helical" evidence="6">
    <location>
        <begin position="37"/>
        <end position="60"/>
    </location>
</feature>
<evidence type="ECO:0000256" key="2">
    <source>
        <dbReference type="ARBA" id="ARBA00022448"/>
    </source>
</evidence>
<feature type="transmembrane region" description="Helical" evidence="6">
    <location>
        <begin position="244"/>
        <end position="269"/>
    </location>
</feature>
<feature type="transmembrane region" description="Helical" evidence="6">
    <location>
        <begin position="156"/>
        <end position="175"/>
    </location>
</feature>